<dbReference type="SUPFAM" id="SSF52047">
    <property type="entry name" value="RNI-like"/>
    <property type="match status" value="1"/>
</dbReference>
<dbReference type="AlphaFoldDB" id="A0AAX4HAX6"/>
<dbReference type="InterPro" id="IPR032675">
    <property type="entry name" value="LRR_dom_sf"/>
</dbReference>
<organism evidence="4 5">
    <name type="scientific">Australozyma saopauloensis</name>
    <dbReference type="NCBI Taxonomy" id="291208"/>
    <lineage>
        <taxon>Eukaryota</taxon>
        <taxon>Fungi</taxon>
        <taxon>Dikarya</taxon>
        <taxon>Ascomycota</taxon>
        <taxon>Saccharomycotina</taxon>
        <taxon>Pichiomycetes</taxon>
        <taxon>Metschnikowiaceae</taxon>
        <taxon>Australozyma</taxon>
    </lineage>
</organism>
<dbReference type="GO" id="GO:0031146">
    <property type="term" value="P:SCF-dependent proteasomal ubiquitin-dependent protein catabolic process"/>
    <property type="evidence" value="ECO:0007669"/>
    <property type="project" value="TreeGrafter"/>
</dbReference>
<dbReference type="Gene3D" id="3.80.10.10">
    <property type="entry name" value="Ribonuclease Inhibitor"/>
    <property type="match status" value="2"/>
</dbReference>
<feature type="domain" description="DNA repair protein rhp7 treble clef" evidence="3">
    <location>
        <begin position="100"/>
        <end position="136"/>
    </location>
</feature>
<dbReference type="GeneID" id="88173933"/>
<dbReference type="Pfam" id="PF23550">
    <property type="entry name" value="zf_Tbcl_Rhp7"/>
    <property type="match status" value="1"/>
</dbReference>
<feature type="compositionally biased region" description="Acidic residues" evidence="2">
    <location>
        <begin position="525"/>
        <end position="537"/>
    </location>
</feature>
<dbReference type="RefSeq" id="XP_062877931.1">
    <property type="nucleotide sequence ID" value="XM_063021861.1"/>
</dbReference>
<keyword evidence="1" id="KW-0175">Coiled coil</keyword>
<keyword evidence="5" id="KW-1185">Reference proteome</keyword>
<evidence type="ECO:0000313" key="5">
    <source>
        <dbReference type="Proteomes" id="UP001338582"/>
    </source>
</evidence>
<dbReference type="InterPro" id="IPR056451">
    <property type="entry name" value="Znf_Tbcl_Rhp7"/>
</dbReference>
<dbReference type="KEGG" id="asau:88173933"/>
<proteinExistence type="predicted"/>
<dbReference type="GO" id="GO:0019005">
    <property type="term" value="C:SCF ubiquitin ligase complex"/>
    <property type="evidence" value="ECO:0007669"/>
    <property type="project" value="TreeGrafter"/>
</dbReference>
<reference evidence="4 5" key="1">
    <citation type="submission" date="2023-10" db="EMBL/GenBank/DDBJ databases">
        <title>Draft Genome Sequence of Candida saopaulonensis from a very Premature Infant with Sepsis.</title>
        <authorList>
            <person name="Ning Y."/>
            <person name="Dai R."/>
            <person name="Xiao M."/>
            <person name="Xu Y."/>
            <person name="Yan Q."/>
            <person name="Zhang L."/>
        </authorList>
    </citation>
    <scope>NUCLEOTIDE SEQUENCE [LARGE SCALE GENOMIC DNA]</scope>
    <source>
        <strain evidence="4 5">19XY460</strain>
    </source>
</reference>
<evidence type="ECO:0000256" key="2">
    <source>
        <dbReference type="SAM" id="MobiDB-lite"/>
    </source>
</evidence>
<sequence>MSRRTRNTGVRGPNSALTEFLRVEGITDAFRQRQGRQRAGSGRGSGAVSETPETDATATNGTTSLAETPGADVSNDLSDDDNDVEYRDDLFNPDDFKQLGQEDTCVDCGNPFTLTVYSRFIEASKGYICEDCNELLRKKERNVRKTQQTARKRRKKVAKALLDKKTVRIASLQDICIRAISSHIEDVDALGDIGQTNINKILKILSKNRSLNDSTVTLFLNPSIKVLELWDCSNVTSDSFNKIAAYCSQLESLTLFMCGQLHNDNMTYFIDKLPNLKKLALNGPFLISTPQWVDFFEKAESPLEQFEVRNTHRFGNDSLISLLERRGNQLTLLKLSRLDGLDSEPVYGLIPQYLAPSRLEELELSHPHQANLIDDDLLIHILATTGETIKYLNVDGCTQLTDSFLTEGVAKFCPVLETLSMRNLELITNEGMRDAFEELGQINYGGLLSIDLTKCTGLGNEAIEAIFKHSGKTLVEASINSVNNLTNSFLVQILTDDKDESKVLIQKSIEDGVNDGIDEAPPMEVDGDEEGDDEGDLEAYSSQPTKSKVVFYLQQSLPLLTKLDVGFVRAFDDLVLEKFSEECPKLAIVEVFGNNRCTAKASVRDDLLVIGVQGENL</sequence>
<dbReference type="SMART" id="SM00367">
    <property type="entry name" value="LRR_CC"/>
    <property type="match status" value="4"/>
</dbReference>
<dbReference type="PANTHER" id="PTHR13318">
    <property type="entry name" value="PARTNER OF PAIRED, ISOFORM B-RELATED"/>
    <property type="match status" value="1"/>
</dbReference>
<protein>
    <recommendedName>
        <fullName evidence="3">DNA repair protein rhp7 treble clef domain-containing protein</fullName>
    </recommendedName>
</protein>
<evidence type="ECO:0000256" key="1">
    <source>
        <dbReference type="SAM" id="Coils"/>
    </source>
</evidence>
<dbReference type="EMBL" id="CP138896">
    <property type="protein sequence ID" value="WPK25549.1"/>
    <property type="molecule type" value="Genomic_DNA"/>
</dbReference>
<accession>A0AAX4HAX6</accession>
<feature type="coiled-coil region" evidence="1">
    <location>
        <begin position="129"/>
        <end position="156"/>
    </location>
</feature>
<feature type="compositionally biased region" description="Polar residues" evidence="2">
    <location>
        <begin position="54"/>
        <end position="66"/>
    </location>
</feature>
<dbReference type="Proteomes" id="UP001338582">
    <property type="component" value="Chromosome 3"/>
</dbReference>
<gene>
    <name evidence="4" type="ORF">PUMCH_002869</name>
</gene>
<feature type="region of interest" description="Disordered" evidence="2">
    <location>
        <begin position="29"/>
        <end position="79"/>
    </location>
</feature>
<evidence type="ECO:0000259" key="3">
    <source>
        <dbReference type="Pfam" id="PF23550"/>
    </source>
</evidence>
<name>A0AAX4HAX6_9ASCO</name>
<dbReference type="InterPro" id="IPR006553">
    <property type="entry name" value="Leu-rich_rpt_Cys-con_subtyp"/>
</dbReference>
<feature type="region of interest" description="Disordered" evidence="2">
    <location>
        <begin position="514"/>
        <end position="541"/>
    </location>
</feature>
<evidence type="ECO:0000313" key="4">
    <source>
        <dbReference type="EMBL" id="WPK25549.1"/>
    </source>
</evidence>